<evidence type="ECO:0000313" key="3">
    <source>
        <dbReference type="EMBL" id="MDN5214879.1"/>
    </source>
</evidence>
<dbReference type="Proteomes" id="UP001172083">
    <property type="component" value="Unassembled WGS sequence"/>
</dbReference>
<evidence type="ECO:0000256" key="1">
    <source>
        <dbReference type="SAM" id="Phobius"/>
    </source>
</evidence>
<accession>A0ABT8LAT9</accession>
<dbReference type="RefSeq" id="WP_346760217.1">
    <property type="nucleotide sequence ID" value="NZ_JAUJEB010000005.1"/>
</dbReference>
<feature type="domain" description="Signal transduction histidine kinase internal region" evidence="2">
    <location>
        <begin position="161"/>
        <end position="241"/>
    </location>
</feature>
<keyword evidence="1" id="KW-1133">Transmembrane helix</keyword>
<proteinExistence type="predicted"/>
<feature type="transmembrane region" description="Helical" evidence="1">
    <location>
        <begin position="40"/>
        <end position="60"/>
    </location>
</feature>
<evidence type="ECO:0000259" key="2">
    <source>
        <dbReference type="Pfam" id="PF06580"/>
    </source>
</evidence>
<dbReference type="SUPFAM" id="SSF55874">
    <property type="entry name" value="ATPase domain of HSP90 chaperone/DNA topoisomerase II/histidine kinase"/>
    <property type="match status" value="1"/>
</dbReference>
<dbReference type="EMBL" id="JAUJEB010000005">
    <property type="protein sequence ID" value="MDN5214879.1"/>
    <property type="molecule type" value="Genomic_DNA"/>
</dbReference>
<dbReference type="Gene3D" id="3.30.565.10">
    <property type="entry name" value="Histidine kinase-like ATPase, C-terminal domain"/>
    <property type="match status" value="1"/>
</dbReference>
<keyword evidence="3" id="KW-0808">Transferase</keyword>
<organism evidence="3 4">
    <name type="scientific">Agaribacillus aureus</name>
    <dbReference type="NCBI Taxonomy" id="3051825"/>
    <lineage>
        <taxon>Bacteria</taxon>
        <taxon>Pseudomonadati</taxon>
        <taxon>Bacteroidota</taxon>
        <taxon>Cytophagia</taxon>
        <taxon>Cytophagales</taxon>
        <taxon>Splendidivirgaceae</taxon>
        <taxon>Agaribacillus</taxon>
    </lineage>
</organism>
<keyword evidence="3" id="KW-0418">Kinase</keyword>
<dbReference type="InterPro" id="IPR010559">
    <property type="entry name" value="Sig_transdc_His_kin_internal"/>
</dbReference>
<evidence type="ECO:0000313" key="4">
    <source>
        <dbReference type="Proteomes" id="UP001172083"/>
    </source>
</evidence>
<comment type="caution">
    <text evidence="3">The sequence shown here is derived from an EMBL/GenBank/DDBJ whole genome shotgun (WGS) entry which is preliminary data.</text>
</comment>
<dbReference type="PANTHER" id="PTHR34220:SF9">
    <property type="entry name" value="SIGNAL TRANSDUCTION HISTIDINE KINASE INTERNAL REGION DOMAIN-CONTAINING PROTEIN"/>
    <property type="match status" value="1"/>
</dbReference>
<sequence length="357" mass="41503">MMRFKWNKTTLIIIFWILFMVVDSLKKIESLTANDETLWLYHLPGYLIWILLTFPLNFLFNWSDKLSLWKRFLFLAGSSLLLGSIKVMLSWTLFYLSFWLLKNEPLKGFADFLSGITLFYFVEAFIISGVVLIVLFVIEVYNKYREQSLRNAALETQLAKAQLQTLKMQLRPHFLFNANNVISMLVRKGENEKAINMIAGLSDLLRMSLERENHQLITLEEELALLEKYLNIESMRFEDRLFIHYDIPESTRLAMVPNFILQPLVENAFKHGISKILGKAEIKIAAKKISERLQIRVFNSGPVLDSAKPLTRNYGIGLSNSINRLTQIYKSDSKFDLVNLNNGVQAEIEIPFYQKVK</sequence>
<reference evidence="3" key="1">
    <citation type="submission" date="2023-06" db="EMBL/GenBank/DDBJ databases">
        <title>Genomic of Agaribacillus aureum.</title>
        <authorList>
            <person name="Wang G."/>
        </authorList>
    </citation>
    <scope>NUCLEOTIDE SEQUENCE</scope>
    <source>
        <strain evidence="3">BMA12</strain>
    </source>
</reference>
<keyword evidence="1" id="KW-0472">Membrane</keyword>
<name>A0ABT8LAT9_9BACT</name>
<protein>
    <submittedName>
        <fullName evidence="3">Histidine kinase</fullName>
    </submittedName>
</protein>
<dbReference type="PANTHER" id="PTHR34220">
    <property type="entry name" value="SENSOR HISTIDINE KINASE YPDA"/>
    <property type="match status" value="1"/>
</dbReference>
<keyword evidence="1" id="KW-0812">Transmembrane</keyword>
<feature type="transmembrane region" description="Helical" evidence="1">
    <location>
        <begin position="72"/>
        <end position="98"/>
    </location>
</feature>
<dbReference type="InterPro" id="IPR050640">
    <property type="entry name" value="Bact_2-comp_sensor_kinase"/>
</dbReference>
<dbReference type="InterPro" id="IPR036890">
    <property type="entry name" value="HATPase_C_sf"/>
</dbReference>
<feature type="transmembrane region" description="Helical" evidence="1">
    <location>
        <begin position="118"/>
        <end position="141"/>
    </location>
</feature>
<gene>
    <name evidence="3" type="ORF">QQ020_22555</name>
</gene>
<dbReference type="GO" id="GO:0016301">
    <property type="term" value="F:kinase activity"/>
    <property type="evidence" value="ECO:0007669"/>
    <property type="project" value="UniProtKB-KW"/>
</dbReference>
<dbReference type="Pfam" id="PF06580">
    <property type="entry name" value="His_kinase"/>
    <property type="match status" value="1"/>
</dbReference>
<keyword evidence="4" id="KW-1185">Reference proteome</keyword>